<gene>
    <name evidence="1" type="ORF">CHRIB12_LOCUS6312</name>
</gene>
<organism evidence="1 2">
    <name type="scientific">Rhizophagus irregularis</name>
    <dbReference type="NCBI Taxonomy" id="588596"/>
    <lineage>
        <taxon>Eukaryota</taxon>
        <taxon>Fungi</taxon>
        <taxon>Fungi incertae sedis</taxon>
        <taxon>Mucoromycota</taxon>
        <taxon>Glomeromycotina</taxon>
        <taxon>Glomeromycetes</taxon>
        <taxon>Glomerales</taxon>
        <taxon>Glomeraceae</taxon>
        <taxon>Rhizophagus</taxon>
    </lineage>
</organism>
<comment type="caution">
    <text evidence="1">The sequence shown here is derived from an EMBL/GenBank/DDBJ whole genome shotgun (WGS) entry which is preliminary data.</text>
</comment>
<reference evidence="1" key="1">
    <citation type="submission" date="2020-05" db="EMBL/GenBank/DDBJ databases">
        <authorList>
            <person name="Rincon C."/>
            <person name="Sanders R I."/>
            <person name="Robbins C."/>
            <person name="Chaturvedi A."/>
        </authorList>
    </citation>
    <scope>NUCLEOTIDE SEQUENCE</scope>
    <source>
        <strain evidence="1">CHB12</strain>
    </source>
</reference>
<proteinExistence type="predicted"/>
<accession>A0A915Z0L9</accession>
<evidence type="ECO:0000313" key="1">
    <source>
        <dbReference type="EMBL" id="CAB5356322.1"/>
    </source>
</evidence>
<dbReference type="Proteomes" id="UP000684084">
    <property type="component" value="Unassembled WGS sequence"/>
</dbReference>
<dbReference type="EMBL" id="CAGKOT010000010">
    <property type="protein sequence ID" value="CAB5356322.1"/>
    <property type="molecule type" value="Genomic_DNA"/>
</dbReference>
<sequence length="72" mass="7874">MNRHFPVDSHAQPIYFSVSFDELTSLLFSNMKLPNFTFTTIAPAPTTTATPDISLTASIHAPAQGELNIPLQ</sequence>
<dbReference type="AlphaFoldDB" id="A0A915Z0L9"/>
<protein>
    <submittedName>
        <fullName evidence="1">Uncharacterized protein</fullName>
    </submittedName>
</protein>
<name>A0A915Z0L9_9GLOM</name>
<evidence type="ECO:0000313" key="2">
    <source>
        <dbReference type="Proteomes" id="UP000684084"/>
    </source>
</evidence>